<evidence type="ECO:0000313" key="2">
    <source>
        <dbReference type="Proteomes" id="UP000326678"/>
    </source>
</evidence>
<proteinExistence type="predicted"/>
<dbReference type="PANTHER" id="PTHR39550">
    <property type="entry name" value="SLL0658 PROTEIN"/>
    <property type="match status" value="1"/>
</dbReference>
<sequence length="161" mass="17641">MIVVCDTSPLCYLILIDCVEILPQLFGRITIPNAVCTELLAEGSYIQVQNWIAQPPSWLEIQTTTSLLPNLSNKLGIGEQETISLAVQLNAALIILDDMDARQAAIAQGLNVTGLLGVLYRAGTQDIIDFPNAISKLQLTTFRASSALIQSFLDRYYQEQG</sequence>
<gene>
    <name evidence="1" type="ORF">GXM_01196</name>
</gene>
<dbReference type="Pfam" id="PF11848">
    <property type="entry name" value="DUF3368"/>
    <property type="match status" value="1"/>
</dbReference>
<accession>A0A5P8VTJ8</accession>
<keyword evidence="2" id="KW-1185">Reference proteome</keyword>
<protein>
    <recommendedName>
        <fullName evidence="3">DUF3368 domain-containing protein</fullName>
    </recommendedName>
</protein>
<reference evidence="1 2" key="1">
    <citation type="submission" date="2019-10" db="EMBL/GenBank/DDBJ databases">
        <title>Genomic and transcriptomic insights into the perfect genentic adaptation of a filamentous nitrogen-fixing cyanobacterium to rice fields.</title>
        <authorList>
            <person name="Chen Z."/>
        </authorList>
    </citation>
    <scope>NUCLEOTIDE SEQUENCE [LARGE SCALE GENOMIC DNA]</scope>
    <source>
        <strain evidence="1">CCNUC1</strain>
    </source>
</reference>
<dbReference type="KEGG" id="nsh:GXM_01196"/>
<dbReference type="Proteomes" id="UP000326678">
    <property type="component" value="Chromosome Gxm1"/>
</dbReference>
<organism evidence="1 2">
    <name type="scientific">Nostoc sphaeroides CCNUC1</name>
    <dbReference type="NCBI Taxonomy" id="2653204"/>
    <lineage>
        <taxon>Bacteria</taxon>
        <taxon>Bacillati</taxon>
        <taxon>Cyanobacteriota</taxon>
        <taxon>Cyanophyceae</taxon>
        <taxon>Nostocales</taxon>
        <taxon>Nostocaceae</taxon>
        <taxon>Nostoc</taxon>
    </lineage>
</organism>
<dbReference type="RefSeq" id="WP_152588363.1">
    <property type="nucleotide sequence ID" value="NZ_CP045226.1"/>
</dbReference>
<evidence type="ECO:0008006" key="3">
    <source>
        <dbReference type="Google" id="ProtNLM"/>
    </source>
</evidence>
<name>A0A5P8VTJ8_9NOSO</name>
<dbReference type="EMBL" id="CP045226">
    <property type="protein sequence ID" value="QFS43723.1"/>
    <property type="molecule type" value="Genomic_DNA"/>
</dbReference>
<dbReference type="AlphaFoldDB" id="A0A5P8VTJ8"/>
<dbReference type="InterPro" id="IPR021799">
    <property type="entry name" value="PIN-like_prokaryotic"/>
</dbReference>
<dbReference type="PANTHER" id="PTHR39550:SF1">
    <property type="entry name" value="SLL0658 PROTEIN"/>
    <property type="match status" value="1"/>
</dbReference>
<evidence type="ECO:0000313" key="1">
    <source>
        <dbReference type="EMBL" id="QFS43723.1"/>
    </source>
</evidence>